<dbReference type="PANTHER" id="PTHR14003:SF23">
    <property type="entry name" value="ZINC FINGER PROTEIN 143"/>
    <property type="match status" value="1"/>
</dbReference>
<dbReference type="SMART" id="SM00355">
    <property type="entry name" value="ZnF_C2H2"/>
    <property type="match status" value="6"/>
</dbReference>
<dbReference type="SUPFAM" id="SSF57667">
    <property type="entry name" value="beta-beta-alpha zinc fingers"/>
    <property type="match status" value="3"/>
</dbReference>
<reference evidence="12 13" key="1">
    <citation type="journal article" date="2020" name="Nature">
        <title>Six reference-quality genomes reveal evolution of bat adaptations.</title>
        <authorList>
            <person name="Jebb D."/>
            <person name="Huang Z."/>
            <person name="Pippel M."/>
            <person name="Hughes G.M."/>
            <person name="Lavrichenko K."/>
            <person name="Devanna P."/>
            <person name="Winkler S."/>
            <person name="Jermiin L.S."/>
            <person name="Skirmuntt E.C."/>
            <person name="Katzourakis A."/>
            <person name="Burkitt-Gray L."/>
            <person name="Ray D.A."/>
            <person name="Sullivan K.A.M."/>
            <person name="Roscito J.G."/>
            <person name="Kirilenko B.M."/>
            <person name="Davalos L.M."/>
            <person name="Corthals A.P."/>
            <person name="Power M.L."/>
            <person name="Jones G."/>
            <person name="Ransome R.D."/>
            <person name="Dechmann D.K.N."/>
            <person name="Locatelli A.G."/>
            <person name="Puechmaille S.J."/>
            <person name="Fedrigo O."/>
            <person name="Jarvis E.D."/>
            <person name="Hiller M."/>
            <person name="Vernes S.C."/>
            <person name="Myers E.W."/>
            <person name="Teeling E.C."/>
        </authorList>
    </citation>
    <scope>NUCLEOTIDE SEQUENCE [LARGE SCALE GENOMIC DNA]</scope>
    <source>
        <strain evidence="12">MMolMol1</strain>
        <tissue evidence="12">Muscle</tissue>
    </source>
</reference>
<name>A0A7J8CCA8_MOLMO</name>
<dbReference type="FunFam" id="3.30.160.60:FF:000139">
    <property type="entry name" value="zinc finger protein 1 homolog"/>
    <property type="match status" value="1"/>
</dbReference>
<feature type="domain" description="KRAB" evidence="11">
    <location>
        <begin position="14"/>
        <end position="85"/>
    </location>
</feature>
<keyword evidence="6" id="KW-0862">Zinc</keyword>
<dbReference type="PROSITE" id="PS00028">
    <property type="entry name" value="ZINC_FINGER_C2H2_1"/>
    <property type="match status" value="6"/>
</dbReference>
<dbReference type="FunFam" id="3.30.160.60:FF:002343">
    <property type="entry name" value="Zinc finger protein 33A"/>
    <property type="match status" value="1"/>
</dbReference>
<dbReference type="GO" id="GO:0000981">
    <property type="term" value="F:DNA-binding transcription factor activity, RNA polymerase II-specific"/>
    <property type="evidence" value="ECO:0007669"/>
    <property type="project" value="TreeGrafter"/>
</dbReference>
<dbReference type="Pfam" id="PF00096">
    <property type="entry name" value="zf-C2H2"/>
    <property type="match status" value="4"/>
</dbReference>
<evidence type="ECO:0000313" key="12">
    <source>
        <dbReference type="EMBL" id="KAF6408533.1"/>
    </source>
</evidence>
<dbReference type="Pfam" id="PF13465">
    <property type="entry name" value="zf-H2C2_2"/>
    <property type="match status" value="1"/>
</dbReference>
<keyword evidence="3" id="KW-0479">Metal-binding</keyword>
<dbReference type="InterPro" id="IPR001909">
    <property type="entry name" value="KRAB"/>
</dbReference>
<dbReference type="GO" id="GO:0031519">
    <property type="term" value="C:PcG protein complex"/>
    <property type="evidence" value="ECO:0007669"/>
    <property type="project" value="TreeGrafter"/>
</dbReference>
<evidence type="ECO:0000259" key="11">
    <source>
        <dbReference type="PROSITE" id="PS50805"/>
    </source>
</evidence>
<dbReference type="Gene3D" id="3.30.160.60">
    <property type="entry name" value="Classic Zinc Finger"/>
    <property type="match status" value="6"/>
</dbReference>
<evidence type="ECO:0000256" key="2">
    <source>
        <dbReference type="ARBA" id="ARBA00022499"/>
    </source>
</evidence>
<dbReference type="Proteomes" id="UP000550707">
    <property type="component" value="Unassembled WGS sequence"/>
</dbReference>
<evidence type="ECO:0000256" key="6">
    <source>
        <dbReference type="ARBA" id="ARBA00022833"/>
    </source>
</evidence>
<dbReference type="Pfam" id="PF01352">
    <property type="entry name" value="KRAB"/>
    <property type="match status" value="1"/>
</dbReference>
<protein>
    <recommendedName>
        <fullName evidence="14">Zinc finger protein 135</fullName>
    </recommendedName>
</protein>
<gene>
    <name evidence="12" type="ORF">HJG59_019916</name>
</gene>
<evidence type="ECO:0008006" key="14">
    <source>
        <dbReference type="Google" id="ProtNLM"/>
    </source>
</evidence>
<dbReference type="SUPFAM" id="SSF109640">
    <property type="entry name" value="KRAB domain (Kruppel-associated box)"/>
    <property type="match status" value="1"/>
</dbReference>
<comment type="caution">
    <text evidence="12">The sequence shown here is derived from an EMBL/GenBank/DDBJ whole genome shotgun (WGS) entry which is preliminary data.</text>
</comment>
<dbReference type="GO" id="GO:0008270">
    <property type="term" value="F:zinc ion binding"/>
    <property type="evidence" value="ECO:0007669"/>
    <property type="project" value="UniProtKB-KW"/>
</dbReference>
<evidence type="ECO:0000256" key="1">
    <source>
        <dbReference type="ARBA" id="ARBA00004123"/>
    </source>
</evidence>
<dbReference type="PROSITE" id="PS50157">
    <property type="entry name" value="ZINC_FINGER_C2H2_2"/>
    <property type="match status" value="6"/>
</dbReference>
<evidence type="ECO:0000256" key="9">
    <source>
        <dbReference type="PROSITE-ProRule" id="PRU00042"/>
    </source>
</evidence>
<feature type="domain" description="C2H2-type" evidence="10">
    <location>
        <begin position="208"/>
        <end position="235"/>
    </location>
</feature>
<keyword evidence="7" id="KW-0832">Ubl conjugation</keyword>
<dbReference type="GO" id="GO:0000978">
    <property type="term" value="F:RNA polymerase II cis-regulatory region sequence-specific DNA binding"/>
    <property type="evidence" value="ECO:0007669"/>
    <property type="project" value="TreeGrafter"/>
</dbReference>
<dbReference type="Gene3D" id="6.10.140.140">
    <property type="match status" value="1"/>
</dbReference>
<dbReference type="GO" id="GO:0005667">
    <property type="term" value="C:transcription regulator complex"/>
    <property type="evidence" value="ECO:0007669"/>
    <property type="project" value="TreeGrafter"/>
</dbReference>
<accession>A0A7J8CCA8</accession>
<dbReference type="FunFam" id="3.30.160.60:FF:000016">
    <property type="entry name" value="zinc finger protein 37 homolog"/>
    <property type="match status" value="3"/>
</dbReference>
<feature type="domain" description="C2H2-type" evidence="10">
    <location>
        <begin position="292"/>
        <end position="319"/>
    </location>
</feature>
<dbReference type="PROSITE" id="PS50805">
    <property type="entry name" value="KRAB"/>
    <property type="match status" value="1"/>
</dbReference>
<comment type="subcellular location">
    <subcellularLocation>
        <location evidence="1">Nucleus</location>
    </subcellularLocation>
</comment>
<dbReference type="SMART" id="SM00349">
    <property type="entry name" value="KRAB"/>
    <property type="match status" value="1"/>
</dbReference>
<dbReference type="FunFam" id="3.30.160.60:FF:002090">
    <property type="entry name" value="Zinc finger protein 473"/>
    <property type="match status" value="1"/>
</dbReference>
<dbReference type="GO" id="GO:0000785">
    <property type="term" value="C:chromatin"/>
    <property type="evidence" value="ECO:0007669"/>
    <property type="project" value="TreeGrafter"/>
</dbReference>
<feature type="domain" description="C2H2-type" evidence="10">
    <location>
        <begin position="264"/>
        <end position="291"/>
    </location>
</feature>
<keyword evidence="2" id="KW-1017">Isopeptide bond</keyword>
<evidence type="ECO:0000259" key="10">
    <source>
        <dbReference type="PROSITE" id="PS50157"/>
    </source>
</evidence>
<dbReference type="AlphaFoldDB" id="A0A7J8CCA8"/>
<dbReference type="EMBL" id="JACASF010000021">
    <property type="protein sequence ID" value="KAF6408533.1"/>
    <property type="molecule type" value="Genomic_DNA"/>
</dbReference>
<keyword evidence="5 9" id="KW-0863">Zinc-finger</keyword>
<evidence type="ECO:0000256" key="4">
    <source>
        <dbReference type="ARBA" id="ARBA00022737"/>
    </source>
</evidence>
<feature type="domain" description="C2H2-type" evidence="10">
    <location>
        <begin position="234"/>
        <end position="263"/>
    </location>
</feature>
<proteinExistence type="predicted"/>
<dbReference type="InterPro" id="IPR036236">
    <property type="entry name" value="Znf_C2H2_sf"/>
</dbReference>
<keyword evidence="4" id="KW-0677">Repeat</keyword>
<evidence type="ECO:0000256" key="3">
    <source>
        <dbReference type="ARBA" id="ARBA00022723"/>
    </source>
</evidence>
<evidence type="ECO:0000313" key="13">
    <source>
        <dbReference type="Proteomes" id="UP000550707"/>
    </source>
</evidence>
<feature type="domain" description="C2H2-type" evidence="10">
    <location>
        <begin position="320"/>
        <end position="344"/>
    </location>
</feature>
<organism evidence="12 13">
    <name type="scientific">Molossus molossus</name>
    <name type="common">Pallas' mastiff bat</name>
    <name type="synonym">Vespertilio molossus</name>
    <dbReference type="NCBI Taxonomy" id="27622"/>
    <lineage>
        <taxon>Eukaryota</taxon>
        <taxon>Metazoa</taxon>
        <taxon>Chordata</taxon>
        <taxon>Craniata</taxon>
        <taxon>Vertebrata</taxon>
        <taxon>Euteleostomi</taxon>
        <taxon>Mammalia</taxon>
        <taxon>Eutheria</taxon>
        <taxon>Laurasiatheria</taxon>
        <taxon>Chiroptera</taxon>
        <taxon>Yangochiroptera</taxon>
        <taxon>Molossidae</taxon>
        <taxon>Molossus</taxon>
    </lineage>
</organism>
<evidence type="ECO:0000256" key="8">
    <source>
        <dbReference type="ARBA" id="ARBA00023242"/>
    </source>
</evidence>
<keyword evidence="8" id="KW-0539">Nucleus</keyword>
<keyword evidence="13" id="KW-1185">Reference proteome</keyword>
<dbReference type="PANTHER" id="PTHR14003">
    <property type="entry name" value="TRANSCRIPTIONAL REPRESSOR PROTEIN YY"/>
    <property type="match status" value="1"/>
</dbReference>
<dbReference type="InterPro" id="IPR013087">
    <property type="entry name" value="Znf_C2H2_type"/>
</dbReference>
<sequence length="344" mass="39501">MTAGILNGTALEQVAFDDVFVNFSQEEWGQLTPAQRTLYRDVMQETLGLLVSVGHWIPKPPLISLLEQEAEPWPVDEEVPQSVCPDLETRSKTTLSAAKQDNTDELSNNVLVERFLWDGLWGSKSEDTEGHRDQSCESLDGGEVQVAFTPVKTSVQQQQPGNCFGENLSHQRIHTGKKPYWCSDCGMAFSHSSSLTKHQRMHTEEKPYECKECGWDFRQLSSLILHQRIHMREKPCDWNKCGRAFSRSFLLIEHQRIHTKEKSYACNECGKSFSHSSSLRQHERTHTGEKPYECPDCGKSFRQSTHLTQHRRIHTGEKPYECRDCGKVFTYISSLTRHYRIHTG</sequence>
<evidence type="ECO:0000256" key="7">
    <source>
        <dbReference type="ARBA" id="ARBA00022843"/>
    </source>
</evidence>
<dbReference type="CDD" id="cd07765">
    <property type="entry name" value="KRAB_A-box"/>
    <property type="match status" value="1"/>
</dbReference>
<dbReference type="InterPro" id="IPR036051">
    <property type="entry name" value="KRAB_dom_sf"/>
</dbReference>
<feature type="domain" description="C2H2-type" evidence="10">
    <location>
        <begin position="180"/>
        <end position="207"/>
    </location>
</feature>
<evidence type="ECO:0000256" key="5">
    <source>
        <dbReference type="ARBA" id="ARBA00022771"/>
    </source>
</evidence>